<evidence type="ECO:0000313" key="4">
    <source>
        <dbReference type="Proteomes" id="UP001302602"/>
    </source>
</evidence>
<reference evidence="3" key="1">
    <citation type="journal article" date="2023" name="Mol. Phylogenet. Evol.">
        <title>Genome-scale phylogeny and comparative genomics of the fungal order Sordariales.</title>
        <authorList>
            <person name="Hensen N."/>
            <person name="Bonometti L."/>
            <person name="Westerberg I."/>
            <person name="Brannstrom I.O."/>
            <person name="Guillou S."/>
            <person name="Cros-Aarteil S."/>
            <person name="Calhoun S."/>
            <person name="Haridas S."/>
            <person name="Kuo A."/>
            <person name="Mondo S."/>
            <person name="Pangilinan J."/>
            <person name="Riley R."/>
            <person name="LaButti K."/>
            <person name="Andreopoulos B."/>
            <person name="Lipzen A."/>
            <person name="Chen C."/>
            <person name="Yan M."/>
            <person name="Daum C."/>
            <person name="Ng V."/>
            <person name="Clum A."/>
            <person name="Steindorff A."/>
            <person name="Ohm R.A."/>
            <person name="Martin F."/>
            <person name="Silar P."/>
            <person name="Natvig D.O."/>
            <person name="Lalanne C."/>
            <person name="Gautier V."/>
            <person name="Ament-Velasquez S.L."/>
            <person name="Kruys A."/>
            <person name="Hutchinson M.I."/>
            <person name="Powell A.J."/>
            <person name="Barry K."/>
            <person name="Miller A.N."/>
            <person name="Grigoriev I.V."/>
            <person name="Debuchy R."/>
            <person name="Gladieux P."/>
            <person name="Hiltunen Thoren M."/>
            <person name="Johannesson H."/>
        </authorList>
    </citation>
    <scope>NUCLEOTIDE SEQUENCE</scope>
    <source>
        <strain evidence="3">CBS 731.68</strain>
    </source>
</reference>
<dbReference type="InterPro" id="IPR041677">
    <property type="entry name" value="DNA2/NAM7_AAA_11"/>
</dbReference>
<dbReference type="PANTHER" id="PTHR10887">
    <property type="entry name" value="DNA2/NAM7 HELICASE FAMILY"/>
    <property type="match status" value="1"/>
</dbReference>
<protein>
    <recommendedName>
        <fullName evidence="5">DNA2/NAM7 helicase helicase domain-containing protein</fullName>
    </recommendedName>
</protein>
<dbReference type="InterPro" id="IPR057373">
    <property type="entry name" value="ZNFX1"/>
</dbReference>
<dbReference type="GO" id="GO:0031048">
    <property type="term" value="P:regulatory ncRNA-mediated heterochromatin formation"/>
    <property type="evidence" value="ECO:0007669"/>
    <property type="project" value="TreeGrafter"/>
</dbReference>
<reference evidence="3" key="2">
    <citation type="submission" date="2023-05" db="EMBL/GenBank/DDBJ databases">
        <authorList>
            <consortium name="Lawrence Berkeley National Laboratory"/>
            <person name="Steindorff A."/>
            <person name="Hensen N."/>
            <person name="Bonometti L."/>
            <person name="Westerberg I."/>
            <person name="Brannstrom I.O."/>
            <person name="Guillou S."/>
            <person name="Cros-Aarteil S."/>
            <person name="Calhoun S."/>
            <person name="Haridas S."/>
            <person name="Kuo A."/>
            <person name="Mondo S."/>
            <person name="Pangilinan J."/>
            <person name="Riley R."/>
            <person name="Labutti K."/>
            <person name="Andreopoulos B."/>
            <person name="Lipzen A."/>
            <person name="Chen C."/>
            <person name="Yanf M."/>
            <person name="Daum C."/>
            <person name="Ng V."/>
            <person name="Clum A."/>
            <person name="Ohm R."/>
            <person name="Martin F."/>
            <person name="Silar P."/>
            <person name="Natvig D."/>
            <person name="Lalanne C."/>
            <person name="Gautier V."/>
            <person name="Ament-Velasquez S.L."/>
            <person name="Kruys A."/>
            <person name="Hutchinson M.I."/>
            <person name="Powell A.J."/>
            <person name="Barry K."/>
            <person name="Miller A.N."/>
            <person name="Grigoriev I.V."/>
            <person name="Debuchy R."/>
            <person name="Gladieux P."/>
            <person name="Thoren M.H."/>
            <person name="Johannesson H."/>
        </authorList>
    </citation>
    <scope>NUCLEOTIDE SEQUENCE</scope>
    <source>
        <strain evidence="3">CBS 731.68</strain>
    </source>
</reference>
<dbReference type="AlphaFoldDB" id="A0AAN6U2S3"/>
<dbReference type="EMBL" id="MU853226">
    <property type="protein sequence ID" value="KAK4125370.1"/>
    <property type="molecule type" value="Genomic_DNA"/>
</dbReference>
<feature type="domain" description="ZNFX1" evidence="2">
    <location>
        <begin position="73"/>
        <end position="171"/>
    </location>
</feature>
<dbReference type="PANTHER" id="PTHR10887:SF341">
    <property type="entry name" value="NFX1-TYPE ZINC FINGER-CONTAINING PROTEIN 1"/>
    <property type="match status" value="1"/>
</dbReference>
<dbReference type="Pfam" id="PF25396">
    <property type="entry name" value="ZNFX1"/>
    <property type="match status" value="1"/>
</dbReference>
<dbReference type="Gene3D" id="3.40.50.300">
    <property type="entry name" value="P-loop containing nucleotide triphosphate hydrolases"/>
    <property type="match status" value="1"/>
</dbReference>
<dbReference type="Proteomes" id="UP001302602">
    <property type="component" value="Unassembled WGS sequence"/>
</dbReference>
<feature type="domain" description="DNA2/NAM7 helicase helicase" evidence="1">
    <location>
        <begin position="258"/>
        <end position="374"/>
    </location>
</feature>
<dbReference type="SUPFAM" id="SSF52540">
    <property type="entry name" value="P-loop containing nucleoside triphosphate hydrolases"/>
    <property type="match status" value="1"/>
</dbReference>
<dbReference type="GO" id="GO:0004386">
    <property type="term" value="F:helicase activity"/>
    <property type="evidence" value="ECO:0007669"/>
    <property type="project" value="InterPro"/>
</dbReference>
<evidence type="ECO:0008006" key="5">
    <source>
        <dbReference type="Google" id="ProtNLM"/>
    </source>
</evidence>
<keyword evidence="4" id="KW-1185">Reference proteome</keyword>
<dbReference type="RefSeq" id="XP_062649141.1">
    <property type="nucleotide sequence ID" value="XM_062791197.1"/>
</dbReference>
<dbReference type="GeneID" id="87827966"/>
<dbReference type="GO" id="GO:0031380">
    <property type="term" value="C:nuclear RNA-directed RNA polymerase complex"/>
    <property type="evidence" value="ECO:0007669"/>
    <property type="project" value="TreeGrafter"/>
</dbReference>
<gene>
    <name evidence="3" type="ORF">N657DRAFT_633208</name>
</gene>
<evidence type="ECO:0000313" key="3">
    <source>
        <dbReference type="EMBL" id="KAK4125370.1"/>
    </source>
</evidence>
<dbReference type="InterPro" id="IPR027417">
    <property type="entry name" value="P-loop_NTPase"/>
</dbReference>
<dbReference type="Pfam" id="PF13086">
    <property type="entry name" value="AAA_11"/>
    <property type="match status" value="1"/>
</dbReference>
<dbReference type="InterPro" id="IPR045055">
    <property type="entry name" value="DNA2/NAM7-like"/>
</dbReference>
<sequence length="479" mass="53940">MDMIGTDVATQSAINIVEQHVFFRPKDGQGWQSKPELPTAQEILKAQSEVEELQHNPVDVPLVVQRSLPGSAVYVKQYIMTTIGRLVRVSFSTERSQFRIQWQQSKRFQPGKIVALSPKSDNFRTICKIATVAQRPYHDGLDQDPPLVDLQWAKPEDAVLDPTLEMVMVESLHGYFESARHALIGLQHAARTDSPIDKYLTGACDEDNYPVFLKEEPIMDISILASRATSDDADIADELSAYDIVHSGPPNLKDLTFLDESQLLGLHRIISKELVIVQGPPGTGKTYTSVEALKILVANRRRRRGPPILVAAQTNHALDQLLTHCINASATVLRMGGRTQSEVIKPYTLFELRHRCQIAAERKRRLADQERQANTKRIQELVNSLSSNGLLNPKALLEFGIISPAQYEFLGDEQMETHEVVTHHGPFTLWLGNSLIRAEIRQELHPTQLELNEAEVRKNLPEFECEDDDLEDIADDEED</sequence>
<comment type="caution">
    <text evidence="3">The sequence shown here is derived from an EMBL/GenBank/DDBJ whole genome shotgun (WGS) entry which is preliminary data.</text>
</comment>
<name>A0AAN6U2S3_9PEZI</name>
<accession>A0AAN6U2S3</accession>
<evidence type="ECO:0000259" key="2">
    <source>
        <dbReference type="Pfam" id="PF25396"/>
    </source>
</evidence>
<organism evidence="3 4">
    <name type="scientific">Parathielavia appendiculata</name>
    <dbReference type="NCBI Taxonomy" id="2587402"/>
    <lineage>
        <taxon>Eukaryota</taxon>
        <taxon>Fungi</taxon>
        <taxon>Dikarya</taxon>
        <taxon>Ascomycota</taxon>
        <taxon>Pezizomycotina</taxon>
        <taxon>Sordariomycetes</taxon>
        <taxon>Sordariomycetidae</taxon>
        <taxon>Sordariales</taxon>
        <taxon>Chaetomiaceae</taxon>
        <taxon>Parathielavia</taxon>
    </lineage>
</organism>
<proteinExistence type="predicted"/>
<evidence type="ECO:0000259" key="1">
    <source>
        <dbReference type="Pfam" id="PF13086"/>
    </source>
</evidence>